<dbReference type="SUPFAM" id="SSF56784">
    <property type="entry name" value="HAD-like"/>
    <property type="match status" value="1"/>
</dbReference>
<protein>
    <recommendedName>
        <fullName evidence="5">sucrose-phosphate phosphatase</fullName>
        <ecNumber evidence="5">3.1.3.24</ecNumber>
    </recommendedName>
</protein>
<reference evidence="12" key="2">
    <citation type="submission" date="2018-05" db="EMBL/GenBank/DDBJ databases">
        <title>OmerRS3 (Oryza meridionalis Reference Sequence Version 3).</title>
        <authorList>
            <person name="Zhang J."/>
            <person name="Kudrna D."/>
            <person name="Lee S."/>
            <person name="Talag J."/>
            <person name="Welchert J."/>
            <person name="Wing R.A."/>
        </authorList>
    </citation>
    <scope>NUCLEOTIDE SEQUENCE [LARGE SCALE GENOMIC DNA]</scope>
    <source>
        <strain evidence="12">cv. OR44</strain>
    </source>
</reference>
<evidence type="ECO:0000256" key="4">
    <source>
        <dbReference type="ARBA" id="ARBA00011738"/>
    </source>
</evidence>
<dbReference type="Gene3D" id="3.40.50.1000">
    <property type="entry name" value="HAD superfamily/HAD-like"/>
    <property type="match status" value="1"/>
</dbReference>
<organism evidence="12">
    <name type="scientific">Oryza meridionalis</name>
    <dbReference type="NCBI Taxonomy" id="40149"/>
    <lineage>
        <taxon>Eukaryota</taxon>
        <taxon>Viridiplantae</taxon>
        <taxon>Streptophyta</taxon>
        <taxon>Embryophyta</taxon>
        <taxon>Tracheophyta</taxon>
        <taxon>Spermatophyta</taxon>
        <taxon>Magnoliopsida</taxon>
        <taxon>Liliopsida</taxon>
        <taxon>Poales</taxon>
        <taxon>Poaceae</taxon>
        <taxon>BOP clade</taxon>
        <taxon>Oryzoideae</taxon>
        <taxon>Oryzeae</taxon>
        <taxon>Oryzinae</taxon>
        <taxon>Oryza</taxon>
    </lineage>
</organism>
<dbReference type="UniPathway" id="UPA00371">
    <property type="reaction ID" value="UER00546"/>
</dbReference>
<dbReference type="Gramene" id="OMERI02G04240.1">
    <property type="protein sequence ID" value="OMERI02G04240.1"/>
    <property type="gene ID" value="OMERI02G04240"/>
</dbReference>
<dbReference type="Gene3D" id="3.90.1070.10">
    <property type="match status" value="1"/>
</dbReference>
<dbReference type="InterPro" id="IPR006380">
    <property type="entry name" value="SPP-like_dom"/>
</dbReference>
<feature type="domain" description="Sucrose phosphatase-like" evidence="10">
    <location>
        <begin position="204"/>
        <end position="455"/>
    </location>
</feature>
<feature type="region of interest" description="Disordered" evidence="9">
    <location>
        <begin position="22"/>
        <end position="41"/>
    </location>
</feature>
<evidence type="ECO:0000256" key="1">
    <source>
        <dbReference type="ARBA" id="ARBA00001946"/>
    </source>
</evidence>
<comment type="catalytic activity">
    <reaction evidence="8">
        <text>sucrose 6(F)-phosphate + H2O = sucrose + phosphate</text>
        <dbReference type="Rhea" id="RHEA:19289"/>
        <dbReference type="ChEBI" id="CHEBI:15377"/>
        <dbReference type="ChEBI" id="CHEBI:17992"/>
        <dbReference type="ChEBI" id="CHEBI:43474"/>
        <dbReference type="ChEBI" id="CHEBI:57723"/>
        <dbReference type="EC" id="3.1.3.24"/>
    </reaction>
</comment>
<dbReference type="NCBIfam" id="TIGR01482">
    <property type="entry name" value="SPP-subfamily"/>
    <property type="match status" value="1"/>
</dbReference>
<dbReference type="PANTHER" id="PTHR46521:SF4">
    <property type="entry name" value="SUCROSE-PHOSPHATASE 2-RELATED"/>
    <property type="match status" value="1"/>
</dbReference>
<evidence type="ECO:0000256" key="5">
    <source>
        <dbReference type="ARBA" id="ARBA00013112"/>
    </source>
</evidence>
<feature type="domain" description="Sucrose-phosphatase C-terminal" evidence="11">
    <location>
        <begin position="477"/>
        <end position="606"/>
    </location>
</feature>
<dbReference type="SFLD" id="SFLDS00003">
    <property type="entry name" value="Haloacid_Dehalogenase"/>
    <property type="match status" value="1"/>
</dbReference>
<accession>A0A0E0CFG5</accession>
<dbReference type="NCBIfam" id="TIGR01485">
    <property type="entry name" value="SPP_plant-cyano"/>
    <property type="match status" value="1"/>
</dbReference>
<dbReference type="SFLD" id="SFLDF00043">
    <property type="entry name" value="sucrose-phosphatase"/>
    <property type="match status" value="1"/>
</dbReference>
<dbReference type="InterPro" id="IPR023214">
    <property type="entry name" value="HAD_sf"/>
</dbReference>
<dbReference type="InterPro" id="IPR051518">
    <property type="entry name" value="Sucrose_Phosphatase"/>
</dbReference>
<keyword evidence="6" id="KW-0378">Hydrolase</keyword>
<reference evidence="12" key="1">
    <citation type="submission" date="2015-04" db="UniProtKB">
        <authorList>
            <consortium name="EnsemblPlants"/>
        </authorList>
    </citation>
    <scope>IDENTIFICATION</scope>
</reference>
<dbReference type="STRING" id="40149.A0A0E0CFG5"/>
<evidence type="ECO:0000256" key="8">
    <source>
        <dbReference type="ARBA" id="ARBA00048036"/>
    </source>
</evidence>
<dbReference type="InterPro" id="IPR036412">
    <property type="entry name" value="HAD-like_sf"/>
</dbReference>
<name>A0A0E0CFG5_9ORYZ</name>
<dbReference type="PANTHER" id="PTHR46521">
    <property type="entry name" value="SUCROSE-PHOSPHATASE 2-RELATED"/>
    <property type="match status" value="1"/>
</dbReference>
<evidence type="ECO:0000256" key="6">
    <source>
        <dbReference type="ARBA" id="ARBA00022801"/>
    </source>
</evidence>
<dbReference type="GO" id="GO:0050307">
    <property type="term" value="F:sucrose-phosphate phosphatase activity"/>
    <property type="evidence" value="ECO:0007669"/>
    <property type="project" value="UniProtKB-EC"/>
</dbReference>
<dbReference type="EC" id="3.1.3.24" evidence="5"/>
<dbReference type="Pfam" id="PF05116">
    <property type="entry name" value="S6PP"/>
    <property type="match status" value="1"/>
</dbReference>
<dbReference type="eggNOG" id="ENOG502QTVT">
    <property type="taxonomic scope" value="Eukaryota"/>
</dbReference>
<comment type="similarity">
    <text evidence="3">Belongs to the sucrose phosphatase family.</text>
</comment>
<sequence>MQLLRNRRRPNAYLRRKNLLLPSSDDDARDGNGNSTAMAHQSQGSCHWETLEIYLEKYKDLHPRLPVIVAETLLYTDPEIELPLWLVQMFKRPVDVLHRKNMSAAWLPYTAIERLWCQLEEMQNAGHSVDQCDRLKKLLHGSLMSHLQQSTSLPAVTRHIDKVYSCPFGLFDGSVSPFLELGVWSYEGLFYTAGKMDKLNGSARLMIVSDLDHTMVDHHDEENLSLLRFGALWESVYCQDSLLVFSTGRSPTLYKELRKEKPMLTPDITIMSVGTEISYGEEMVPDDGWVEYLNNKWDRNIVVEETANVSELKLQVESEQRPHKVSFYVDKKSAQEVIKSLSEKLEKRGLDVKIIYSGGQDLDVLPQGAGKGQALAYLLKKLSSCGKPPNNTLACGDSGNDAELFSIPGVHGVMVSNAQEELLQWYSENAKDNPKIIHATERCAAGIIQAIGHFKLGPNVSPRDVDFPYVKENPVKPTDAVVKFYVLHEKWRRAEVPKSDSVTQYFKNITHANGVIIHPAGLECSLHASIDALGSCYGDKQGKKYRAWVDRLVVSQCGSEGWLVRFNLWELEGDVWSCCLTSLALNAKPETPEGFVVTHIHKTWLKGYSSADEQSSKL</sequence>
<dbReference type="Gene3D" id="3.10.450.50">
    <property type="match status" value="1"/>
</dbReference>
<dbReference type="HOGENOM" id="CLU_030534_1_0_1"/>
<evidence type="ECO:0000256" key="2">
    <source>
        <dbReference type="ARBA" id="ARBA00005070"/>
    </source>
</evidence>
<evidence type="ECO:0000259" key="11">
    <source>
        <dbReference type="Pfam" id="PF08472"/>
    </source>
</evidence>
<dbReference type="CDD" id="cd02605">
    <property type="entry name" value="HAD_SPP"/>
    <property type="match status" value="1"/>
</dbReference>
<dbReference type="Pfam" id="PF08472">
    <property type="entry name" value="S6PP_C"/>
    <property type="match status" value="1"/>
</dbReference>
<dbReference type="GO" id="GO:0005986">
    <property type="term" value="P:sucrose biosynthetic process"/>
    <property type="evidence" value="ECO:0007669"/>
    <property type="project" value="UniProtKB-UniPathway"/>
</dbReference>
<proteinExistence type="inferred from homology"/>
<dbReference type="Proteomes" id="UP000008021">
    <property type="component" value="Chromosome 2"/>
</dbReference>
<evidence type="ECO:0000256" key="7">
    <source>
        <dbReference type="ARBA" id="ARBA00022842"/>
    </source>
</evidence>
<keyword evidence="7" id="KW-0460">Magnesium</keyword>
<dbReference type="SUPFAM" id="SSF54427">
    <property type="entry name" value="NTF2-like"/>
    <property type="match status" value="1"/>
</dbReference>
<evidence type="ECO:0000313" key="12">
    <source>
        <dbReference type="EnsemblPlants" id="OMERI02G04240.1"/>
    </source>
</evidence>
<dbReference type="InterPro" id="IPR012847">
    <property type="entry name" value="Sucrose_phosphatase_pln/cyn"/>
</dbReference>
<dbReference type="SFLD" id="SFLDG01141">
    <property type="entry name" value="C2.B.1:_Sucrose_Phosphatase_Li"/>
    <property type="match status" value="1"/>
</dbReference>
<dbReference type="GO" id="GO:0000287">
    <property type="term" value="F:magnesium ion binding"/>
    <property type="evidence" value="ECO:0007669"/>
    <property type="project" value="InterPro"/>
</dbReference>
<dbReference type="InterPro" id="IPR013679">
    <property type="entry name" value="SPP_C"/>
</dbReference>
<dbReference type="SFLD" id="SFLDG01140">
    <property type="entry name" value="C2.B:_Phosphomannomutase_and_P"/>
    <property type="match status" value="1"/>
</dbReference>
<comment type="pathway">
    <text evidence="2">Glycan biosynthesis; sucrose biosynthesis; sucrose from D-fructose 6-phosphate and UDP-alpha-D-glucose: step 2/2.</text>
</comment>
<comment type="subunit">
    <text evidence="4">Homodimer.</text>
</comment>
<dbReference type="InterPro" id="IPR006379">
    <property type="entry name" value="HAD-SF_hydro_IIB"/>
</dbReference>
<evidence type="ECO:0000313" key="13">
    <source>
        <dbReference type="Proteomes" id="UP000008021"/>
    </source>
</evidence>
<dbReference type="AlphaFoldDB" id="A0A0E0CFG5"/>
<feature type="compositionally biased region" description="Polar residues" evidence="9">
    <location>
        <begin position="32"/>
        <end position="41"/>
    </location>
</feature>
<evidence type="ECO:0000256" key="3">
    <source>
        <dbReference type="ARBA" id="ARBA00007211"/>
    </source>
</evidence>
<dbReference type="NCBIfam" id="TIGR01484">
    <property type="entry name" value="HAD-SF-IIB"/>
    <property type="match status" value="1"/>
</dbReference>
<evidence type="ECO:0000259" key="10">
    <source>
        <dbReference type="Pfam" id="PF05116"/>
    </source>
</evidence>
<evidence type="ECO:0000256" key="9">
    <source>
        <dbReference type="SAM" id="MobiDB-lite"/>
    </source>
</evidence>
<comment type="cofactor">
    <cofactor evidence="1">
        <name>Mg(2+)</name>
        <dbReference type="ChEBI" id="CHEBI:18420"/>
    </cofactor>
</comment>
<dbReference type="EnsemblPlants" id="OMERI02G04240.1">
    <property type="protein sequence ID" value="OMERI02G04240.1"/>
    <property type="gene ID" value="OMERI02G04240"/>
</dbReference>
<keyword evidence="13" id="KW-1185">Reference proteome</keyword>
<dbReference type="InterPro" id="IPR032710">
    <property type="entry name" value="NTF2-like_dom_sf"/>
</dbReference>